<dbReference type="InterPro" id="IPR016160">
    <property type="entry name" value="Ald_DH_CS_CYS"/>
</dbReference>
<keyword evidence="2" id="KW-0560">Oxidoreductase</keyword>
<dbReference type="PROSITE" id="PS00070">
    <property type="entry name" value="ALDEHYDE_DEHYDR_CYS"/>
    <property type="match status" value="1"/>
</dbReference>
<sequence length="499" mass="52921">MINTQKWIRHRIGGKPWDDAPERLGDVYDPTTGKVAQQVAYASVSEVDAAVDAAAEAFASWRNASLAQRSTVMFKFRELLNDRKGDLARIVSAEHGKVVSDAGGEIQRALESVEYACGIPTLLKGGFSENASTRVDVYSIQQPVGVVGVISPFNFPAMVPLWFVPTAIACGNTVVLKPSEKDPSAANFIAEMFAEAGLPDGVLNVVHGDKVAVDRLLEHPAVKAISFVGSTPIARYVYETGTAHGKRVQALGGAKNHMVVLPDADLDLAADAAVSAGFGSAGERCMAISVVVAVGESGDALVSKIKSRIADVKVGSGASCEMGPLVTGVHRDKVTSYLDAGVSQGAVLAVDGRDHPIDGDEGGFWLGPTLFDHVGTDMTIYTDEIFGPVLSVVRCGTYEEAVEVVNRNRYGNGTAIFTNDGGAARRFQNEIEVGMVGVNVPIPVPVAYYSFGGWKESLFGDSHAYGPHGVHFFTRSKVVTSRWLDPSHGGVNLGFPQNT</sequence>
<evidence type="ECO:0000256" key="2">
    <source>
        <dbReference type="ARBA" id="ARBA00023002"/>
    </source>
</evidence>
<evidence type="ECO:0000256" key="3">
    <source>
        <dbReference type="ARBA" id="ARBA00023027"/>
    </source>
</evidence>
<dbReference type="RefSeq" id="WP_425459915.1">
    <property type="nucleotide sequence ID" value="NZ_FOFT01000007.1"/>
</dbReference>
<dbReference type="NCBIfam" id="TIGR01722">
    <property type="entry name" value="MMSDH"/>
    <property type="match status" value="1"/>
</dbReference>
<evidence type="ECO:0000313" key="6">
    <source>
        <dbReference type="Proteomes" id="UP000199028"/>
    </source>
</evidence>
<evidence type="ECO:0000256" key="1">
    <source>
        <dbReference type="ARBA" id="ARBA00013048"/>
    </source>
</evidence>
<reference evidence="6" key="1">
    <citation type="submission" date="2016-10" db="EMBL/GenBank/DDBJ databases">
        <authorList>
            <person name="Varghese N."/>
            <person name="Submissions S."/>
        </authorList>
    </citation>
    <scope>NUCLEOTIDE SEQUENCE [LARGE SCALE GENOMIC DNA]</scope>
    <source>
        <strain evidence="6">CGMCC 4.578</strain>
    </source>
</reference>
<dbReference type="SUPFAM" id="SSF53720">
    <property type="entry name" value="ALDH-like"/>
    <property type="match status" value="1"/>
</dbReference>
<dbReference type="GO" id="GO:0006210">
    <property type="term" value="P:thymine catabolic process"/>
    <property type="evidence" value="ECO:0007669"/>
    <property type="project" value="TreeGrafter"/>
</dbReference>
<dbReference type="InterPro" id="IPR016162">
    <property type="entry name" value="Ald_DH_N"/>
</dbReference>
<proteinExistence type="predicted"/>
<dbReference type="GO" id="GO:0004491">
    <property type="term" value="F:methylmalonate-semialdehyde dehydrogenase (acylating, NAD) activity"/>
    <property type="evidence" value="ECO:0007669"/>
    <property type="project" value="UniProtKB-EC"/>
</dbReference>
<organism evidence="5 6">
    <name type="scientific">Lentzea flaviverrucosa</name>
    <dbReference type="NCBI Taxonomy" id="200379"/>
    <lineage>
        <taxon>Bacteria</taxon>
        <taxon>Bacillati</taxon>
        <taxon>Actinomycetota</taxon>
        <taxon>Actinomycetes</taxon>
        <taxon>Pseudonocardiales</taxon>
        <taxon>Pseudonocardiaceae</taxon>
        <taxon>Lentzea</taxon>
    </lineage>
</organism>
<dbReference type="CDD" id="cd07085">
    <property type="entry name" value="ALDH_F6_MMSDH"/>
    <property type="match status" value="1"/>
</dbReference>
<dbReference type="PANTHER" id="PTHR43866">
    <property type="entry name" value="MALONATE-SEMIALDEHYDE DEHYDROGENASE"/>
    <property type="match status" value="1"/>
</dbReference>
<dbReference type="GO" id="GO:0006574">
    <property type="term" value="P:L-valine catabolic process"/>
    <property type="evidence" value="ECO:0007669"/>
    <property type="project" value="TreeGrafter"/>
</dbReference>
<dbReference type="InterPro" id="IPR010061">
    <property type="entry name" value="MeMal-semiAld_DH"/>
</dbReference>
<accession>A0A1H9SV34</accession>
<evidence type="ECO:0000313" key="5">
    <source>
        <dbReference type="EMBL" id="SER88725.1"/>
    </source>
</evidence>
<dbReference type="InterPro" id="IPR015590">
    <property type="entry name" value="Aldehyde_DH_dom"/>
</dbReference>
<dbReference type="Proteomes" id="UP000199028">
    <property type="component" value="Unassembled WGS sequence"/>
</dbReference>
<dbReference type="Gene3D" id="3.40.605.10">
    <property type="entry name" value="Aldehyde Dehydrogenase, Chain A, domain 1"/>
    <property type="match status" value="1"/>
</dbReference>
<dbReference type="Gene3D" id="3.40.309.10">
    <property type="entry name" value="Aldehyde Dehydrogenase, Chain A, domain 2"/>
    <property type="match status" value="1"/>
</dbReference>
<protein>
    <recommendedName>
        <fullName evidence="1">methylmalonate-semialdehyde dehydrogenase (CoA acylating)</fullName>
        <ecNumber evidence="1">1.2.1.27</ecNumber>
    </recommendedName>
</protein>
<dbReference type="EC" id="1.2.1.27" evidence="1"/>
<dbReference type="InterPro" id="IPR016163">
    <property type="entry name" value="Ald_DH_C"/>
</dbReference>
<dbReference type="InterPro" id="IPR016161">
    <property type="entry name" value="Ald_DH/histidinol_DH"/>
</dbReference>
<keyword evidence="3" id="KW-0520">NAD</keyword>
<feature type="domain" description="Aldehyde dehydrogenase" evidence="4">
    <location>
        <begin position="23"/>
        <end position="479"/>
    </location>
</feature>
<dbReference type="AlphaFoldDB" id="A0A1H9SV34"/>
<dbReference type="EMBL" id="FOFT01000007">
    <property type="protein sequence ID" value="SER88725.1"/>
    <property type="molecule type" value="Genomic_DNA"/>
</dbReference>
<keyword evidence="6" id="KW-1185">Reference proteome</keyword>
<dbReference type="Pfam" id="PF00171">
    <property type="entry name" value="Aldedh"/>
    <property type="match status" value="1"/>
</dbReference>
<dbReference type="FunFam" id="3.40.309.10:FF:000002">
    <property type="entry name" value="Methylmalonate-semialdehyde dehydrogenase (Acylating)"/>
    <property type="match status" value="1"/>
</dbReference>
<gene>
    <name evidence="5" type="ORF">SAMN05216195_107234</name>
</gene>
<evidence type="ECO:0000259" key="4">
    <source>
        <dbReference type="Pfam" id="PF00171"/>
    </source>
</evidence>
<dbReference type="PANTHER" id="PTHR43866:SF4">
    <property type="entry name" value="MALONATE-SEMIALDEHYDE DEHYDROGENASE"/>
    <property type="match status" value="1"/>
</dbReference>
<name>A0A1H9SV34_9PSEU</name>
<dbReference type="FunFam" id="3.40.605.10:FF:000003">
    <property type="entry name" value="Methylmalonate-semialdehyde dehydrogenase [acylating]"/>
    <property type="match status" value="1"/>
</dbReference>